<dbReference type="SUPFAM" id="SSF50729">
    <property type="entry name" value="PH domain-like"/>
    <property type="match status" value="1"/>
</dbReference>
<dbReference type="InterPro" id="IPR000904">
    <property type="entry name" value="Sec7_dom"/>
</dbReference>
<dbReference type="PROSITE" id="PS50106">
    <property type="entry name" value="PDZ"/>
    <property type="match status" value="1"/>
</dbReference>
<dbReference type="PANTHER" id="PTHR10663:SF376">
    <property type="entry name" value="PH AND SEC7 DOMAIN-CONTAINING PROTEIN"/>
    <property type="match status" value="1"/>
</dbReference>
<evidence type="ECO:0000256" key="9">
    <source>
        <dbReference type="ARBA" id="ARBA00074922"/>
    </source>
</evidence>
<feature type="region of interest" description="Disordered" evidence="12">
    <location>
        <begin position="100"/>
        <end position="173"/>
    </location>
</feature>
<dbReference type="GO" id="GO:0005543">
    <property type="term" value="F:phospholipid binding"/>
    <property type="evidence" value="ECO:0007669"/>
    <property type="project" value="InterPro"/>
</dbReference>
<proteinExistence type="predicted"/>
<dbReference type="InterPro" id="IPR041681">
    <property type="entry name" value="PH_9"/>
</dbReference>
<keyword evidence="6" id="KW-0472">Membrane</keyword>
<dbReference type="Gene3D" id="1.10.1000.11">
    <property type="entry name" value="Arf Nucleotide-binding Site Opener,domain 2"/>
    <property type="match status" value="1"/>
</dbReference>
<dbReference type="CTD" id="42665"/>
<dbReference type="PROSITE" id="PS50003">
    <property type="entry name" value="PH_DOMAIN"/>
    <property type="match status" value="1"/>
</dbReference>
<evidence type="ECO:0000259" key="14">
    <source>
        <dbReference type="PROSITE" id="PS50106"/>
    </source>
</evidence>
<sequence length="930" mass="103031">MAEELVVTLNRGDSSGFGFSLLGTAGLPHVIYDIVENSPAAKSGKVEAGDVILRVNEVDVNRFSTKEVLKCLRLSSDPVTLKLRRDPAIKAHVRRLLSPGQPACDETDSTKISHEAMTFPNNPRPVSSGNGEDMEPRKPGTPELPGGSPQEPTAAKQYATRSNGSYSDASGSSELEALLPPVDSFKEEERAQWEPLSGDKFSRQKNTPRFEAYMMTGDLMLNLSRTQQSSGLLPKHQKKVDSLRFPPPVPTGTSASALGPSGDGTTSSASGLHPTNGDLSQSEAISNMSSPDYNDEETMDILSARDIMMVSDPSDSDSTILASEPPQRRLKAAAAAASVPPASNAYTPAQENTEHRIVIQVKGPDKDATAARNTSPRQNRRRGNLSNPELVPTSTAQNTVQRPTGNTTPEFVGYQELKESEDENEALNIGNYEDKHGGASPPQSADEESDIESLHSFHYSPKAVDLPSAVRLAKRLYSLDGFKKSDVSRHLSKNNDFSRAVAEEYLRYFSFERDTLDVALRKFLAQFSLTGETQERERVLVHFSKRFLDCNPGAFNSQDAVHTLTCAIMLLNTDLHGQNIGRKMSCNEFIENLSELNDGDNFPREVLKQLYNAIKSFPLEWALDEEGDETANQAIQQGDGPAISATGNPFLDVPNVTGATEFKKGYVMRKCCFDSNGKKTPFGKRGWKMYYCTLRELVLYLHKDEHGFRNDSLHNAIRIHHALATKASDYTKKEHVFRLQTADQAEYLFQTSDSKELQSWIDTINFVCASFSCQPLAGAVGSQRKFQRPLLPCSHTKLSPREQLRDHEERVSKLETELEEHRRHPPERGAKALTVQNYKEKDAYLHHELKRYKTYAYLLRSRLAFTEVEPSLVESSIGEVDEGSGALLNSEVALIPPPVPDRPAINRYSYRAAIYNRNLLNGQDYGGDIG</sequence>
<dbReference type="PANTHER" id="PTHR10663">
    <property type="entry name" value="GUANYL-NUCLEOTIDE EXCHANGE FACTOR"/>
    <property type="match status" value="1"/>
</dbReference>
<evidence type="ECO:0000256" key="7">
    <source>
        <dbReference type="ARBA" id="ARBA00023273"/>
    </source>
</evidence>
<comment type="function">
    <text evidence="8">Guanine nucleotide exchange factor for ARF6 and ARL14/ARF7. Through ARL14 activation, controls the movement of MHC class II-containing vesicles along the actin cytoskeleton in dendritic cells. Involved in membrane recycling. Interacts with several phosphatidylinositol phosphate species, including phosphatidylinositol 3,4-bisphosphate, phosphatidylinositol 3,5-bisphosphate and phosphatidylinositol 4,5-bisphosphate.</text>
</comment>
<feature type="compositionally biased region" description="Polar residues" evidence="12">
    <location>
        <begin position="119"/>
        <end position="130"/>
    </location>
</feature>
<dbReference type="SMART" id="SM00233">
    <property type="entry name" value="PH"/>
    <property type="match status" value="1"/>
</dbReference>
<dbReference type="GO" id="GO:0005085">
    <property type="term" value="F:guanyl-nucleotide exchange factor activity"/>
    <property type="evidence" value="ECO:0007669"/>
    <property type="project" value="UniProtKB-KW"/>
</dbReference>
<evidence type="ECO:0000256" key="8">
    <source>
        <dbReference type="ARBA" id="ARBA00059899"/>
    </source>
</evidence>
<dbReference type="GO" id="GO:0005886">
    <property type="term" value="C:plasma membrane"/>
    <property type="evidence" value="ECO:0007669"/>
    <property type="project" value="UniProtKB-SubCell"/>
</dbReference>
<feature type="compositionally biased region" description="Basic and acidic residues" evidence="12">
    <location>
        <begin position="360"/>
        <end position="369"/>
    </location>
</feature>
<dbReference type="InterPro" id="IPR023394">
    <property type="entry name" value="Sec7_C_sf"/>
</dbReference>
<feature type="compositionally biased region" description="Polar residues" evidence="12">
    <location>
        <begin position="277"/>
        <end position="292"/>
    </location>
</feature>
<dbReference type="InterPro" id="IPR001605">
    <property type="entry name" value="PH_dom-spectrin-type"/>
</dbReference>
<feature type="compositionally biased region" description="Polar residues" evidence="12">
    <location>
        <begin position="384"/>
        <end position="409"/>
    </location>
</feature>
<dbReference type="InterPro" id="IPR001849">
    <property type="entry name" value="PH_domain"/>
</dbReference>
<dbReference type="Gene3D" id="2.30.42.10">
    <property type="match status" value="1"/>
</dbReference>
<dbReference type="Gene3D" id="2.30.29.30">
    <property type="entry name" value="Pleckstrin-homology domain (PH domain)/Phosphotyrosine-binding domain (PTB)"/>
    <property type="match status" value="1"/>
</dbReference>
<reference evidence="17" key="1">
    <citation type="submission" date="2025-08" db="UniProtKB">
        <authorList>
            <consortium name="RefSeq"/>
        </authorList>
    </citation>
    <scope>IDENTIFICATION</scope>
    <source>
        <tissue evidence="17">Muscle</tissue>
    </source>
</reference>
<dbReference type="InterPro" id="IPR011993">
    <property type="entry name" value="PH-like_dom_sf"/>
</dbReference>
<dbReference type="RefSeq" id="XP_033299975.1">
    <property type="nucleotide sequence ID" value="XM_033444084.1"/>
</dbReference>
<feature type="compositionally biased region" description="Low complexity" evidence="12">
    <location>
        <begin position="162"/>
        <end position="173"/>
    </location>
</feature>
<dbReference type="InterPro" id="IPR036034">
    <property type="entry name" value="PDZ_sf"/>
</dbReference>
<dbReference type="InterPro" id="IPR035999">
    <property type="entry name" value="Sec7_dom_sf"/>
</dbReference>
<dbReference type="FunFam" id="1.10.1000.11:FF:000004">
    <property type="entry name" value="PH and SEC7 domain-containing protein 2"/>
    <property type="match status" value="1"/>
</dbReference>
<dbReference type="GeneID" id="117205552"/>
<keyword evidence="4" id="KW-0344">Guanine-nucleotide releasing factor</keyword>
<feature type="region of interest" description="Disordered" evidence="12">
    <location>
        <begin position="430"/>
        <end position="449"/>
    </location>
</feature>
<dbReference type="Pfam" id="PF00595">
    <property type="entry name" value="PDZ"/>
    <property type="match status" value="1"/>
</dbReference>
<feature type="domain" description="PH" evidence="13">
    <location>
        <begin position="660"/>
        <end position="769"/>
    </location>
</feature>
<evidence type="ECO:0000256" key="4">
    <source>
        <dbReference type="ARBA" id="ARBA00022658"/>
    </source>
</evidence>
<evidence type="ECO:0000259" key="15">
    <source>
        <dbReference type="PROSITE" id="PS50190"/>
    </source>
</evidence>
<dbReference type="Proteomes" id="UP000515164">
    <property type="component" value="Unplaced"/>
</dbReference>
<evidence type="ECO:0000256" key="10">
    <source>
        <dbReference type="ARBA" id="ARBA00076132"/>
    </source>
</evidence>
<dbReference type="SUPFAM" id="SSF50156">
    <property type="entry name" value="PDZ domain-like"/>
    <property type="match status" value="1"/>
</dbReference>
<dbReference type="Pfam" id="PF15410">
    <property type="entry name" value="PH_9"/>
    <property type="match status" value="1"/>
</dbReference>
<evidence type="ECO:0000256" key="6">
    <source>
        <dbReference type="ARBA" id="ARBA00023136"/>
    </source>
</evidence>
<gene>
    <name evidence="17" type="primary">LOC117205552</name>
</gene>
<dbReference type="InterPro" id="IPR001478">
    <property type="entry name" value="PDZ"/>
</dbReference>
<evidence type="ECO:0000256" key="11">
    <source>
        <dbReference type="ARBA" id="ARBA00081986"/>
    </source>
</evidence>
<dbReference type="Pfam" id="PF01369">
    <property type="entry name" value="Sec7"/>
    <property type="match status" value="1"/>
</dbReference>
<dbReference type="GO" id="GO:0032012">
    <property type="term" value="P:regulation of ARF protein signal transduction"/>
    <property type="evidence" value="ECO:0007669"/>
    <property type="project" value="InterPro"/>
</dbReference>
<organism evidence="16 17">
    <name type="scientific">Bombus bifarius</name>
    <dbReference type="NCBI Taxonomy" id="103933"/>
    <lineage>
        <taxon>Eukaryota</taxon>
        <taxon>Metazoa</taxon>
        <taxon>Ecdysozoa</taxon>
        <taxon>Arthropoda</taxon>
        <taxon>Hexapoda</taxon>
        <taxon>Insecta</taxon>
        <taxon>Pterygota</taxon>
        <taxon>Neoptera</taxon>
        <taxon>Endopterygota</taxon>
        <taxon>Hymenoptera</taxon>
        <taxon>Apocrita</taxon>
        <taxon>Aculeata</taxon>
        <taxon>Apoidea</taxon>
        <taxon>Anthophila</taxon>
        <taxon>Apidae</taxon>
        <taxon>Bombus</taxon>
        <taxon>Pyrobombus</taxon>
    </lineage>
</organism>
<protein>
    <recommendedName>
        <fullName evidence="9">PH and SEC7 domain-containing protein 4</fullName>
    </recommendedName>
    <alternativeName>
        <fullName evidence="10">Exchange factor for ADP-ribosylation factor guanine nucleotide factor 6 B</fullName>
    </alternativeName>
    <alternativeName>
        <fullName evidence="11">Pleckstrin homology and SEC7 domain-containing protein 4</fullName>
    </alternativeName>
</protein>
<dbReference type="AlphaFoldDB" id="A0A6P8MBG9"/>
<evidence type="ECO:0000313" key="17">
    <source>
        <dbReference type="RefSeq" id="XP_033299975.1"/>
    </source>
</evidence>
<keyword evidence="5" id="KW-0446">Lipid-binding</keyword>
<evidence type="ECO:0000256" key="3">
    <source>
        <dbReference type="ARBA" id="ARBA00022475"/>
    </source>
</evidence>
<dbReference type="SUPFAM" id="SSF48425">
    <property type="entry name" value="Sec7 domain"/>
    <property type="match status" value="1"/>
</dbReference>
<feature type="domain" description="PDZ" evidence="14">
    <location>
        <begin position="6"/>
        <end position="87"/>
    </location>
</feature>
<dbReference type="SMART" id="SM00228">
    <property type="entry name" value="PDZ"/>
    <property type="match status" value="1"/>
</dbReference>
<feature type="domain" description="SEC7" evidence="15">
    <location>
        <begin position="416"/>
        <end position="617"/>
    </location>
</feature>
<dbReference type="CDD" id="cd13295">
    <property type="entry name" value="PH_EFA6"/>
    <property type="match status" value="1"/>
</dbReference>
<evidence type="ECO:0000256" key="1">
    <source>
        <dbReference type="ARBA" id="ARBA00004236"/>
    </source>
</evidence>
<keyword evidence="7" id="KW-0966">Cell projection</keyword>
<accession>A0A6P8MBG9</accession>
<evidence type="ECO:0000256" key="12">
    <source>
        <dbReference type="SAM" id="MobiDB-lite"/>
    </source>
</evidence>
<feature type="compositionally biased region" description="Basic and acidic residues" evidence="12">
    <location>
        <begin position="799"/>
        <end position="830"/>
    </location>
</feature>
<dbReference type="FunFam" id="2.30.29.30:FF:000267">
    <property type="entry name" value="PH and SEC7 domain-containing protein 4"/>
    <property type="match status" value="1"/>
</dbReference>
<evidence type="ECO:0000259" key="13">
    <source>
        <dbReference type="PROSITE" id="PS50003"/>
    </source>
</evidence>
<dbReference type="GO" id="GO:0042995">
    <property type="term" value="C:cell projection"/>
    <property type="evidence" value="ECO:0007669"/>
    <property type="project" value="UniProtKB-SubCell"/>
</dbReference>
<dbReference type="PROSITE" id="PS50190">
    <property type="entry name" value="SEC7"/>
    <property type="match status" value="1"/>
</dbReference>
<dbReference type="SMART" id="SM00222">
    <property type="entry name" value="Sec7"/>
    <property type="match status" value="1"/>
</dbReference>
<dbReference type="PRINTS" id="PR00683">
    <property type="entry name" value="SPECTRINPH"/>
</dbReference>
<keyword evidence="16" id="KW-1185">Reference proteome</keyword>
<comment type="subcellular location">
    <subcellularLocation>
        <location evidence="1">Cell membrane</location>
    </subcellularLocation>
    <subcellularLocation>
        <location evidence="2">Cell projection</location>
    </subcellularLocation>
</comment>
<evidence type="ECO:0000256" key="2">
    <source>
        <dbReference type="ARBA" id="ARBA00004316"/>
    </source>
</evidence>
<evidence type="ECO:0000256" key="5">
    <source>
        <dbReference type="ARBA" id="ARBA00023121"/>
    </source>
</evidence>
<feature type="region of interest" description="Disordered" evidence="12">
    <location>
        <begin position="360"/>
        <end position="410"/>
    </location>
</feature>
<feature type="region of interest" description="Disordered" evidence="12">
    <location>
        <begin position="228"/>
        <end position="295"/>
    </location>
</feature>
<feature type="region of interest" description="Disordered" evidence="12">
    <location>
        <begin position="799"/>
        <end position="833"/>
    </location>
</feature>
<name>A0A6P8MBG9_9HYME</name>
<keyword evidence="3" id="KW-1003">Cell membrane</keyword>
<dbReference type="CDD" id="cd00136">
    <property type="entry name" value="PDZ_canonical"/>
    <property type="match status" value="1"/>
</dbReference>
<evidence type="ECO:0000313" key="16">
    <source>
        <dbReference type="Proteomes" id="UP000515164"/>
    </source>
</evidence>
<dbReference type="CDD" id="cd00171">
    <property type="entry name" value="Sec7"/>
    <property type="match status" value="1"/>
</dbReference>